<name>N1UXZ0_9MICC</name>
<gene>
    <name evidence="1" type="ORF">D477_012355</name>
</gene>
<reference evidence="1 2" key="1">
    <citation type="journal article" date="2013" name="Genome Announc.">
        <title>Draft Genome Sequence of Arthrobacter crystallopoietes Strain BAB-32, Revealing Genes for Bioremediation.</title>
        <authorList>
            <person name="Joshi M.N."/>
            <person name="Pandit A.S."/>
            <person name="Sharma A."/>
            <person name="Pandya R.V."/>
            <person name="Desai S.M."/>
            <person name="Saxena A.K."/>
            <person name="Bagatharia S.B."/>
        </authorList>
    </citation>
    <scope>NUCLEOTIDE SEQUENCE [LARGE SCALE GENOMIC DNA]</scope>
    <source>
        <strain evidence="1 2">BAB-32</strain>
    </source>
</reference>
<dbReference type="AlphaFoldDB" id="N1UXZ0"/>
<dbReference type="RefSeq" id="WP_005269442.1">
    <property type="nucleotide sequence ID" value="NZ_ANPE02000144.1"/>
</dbReference>
<keyword evidence="2" id="KW-1185">Reference proteome</keyword>
<protein>
    <recommendedName>
        <fullName evidence="3">DUF2191 domain-containing protein</fullName>
    </recommendedName>
</protein>
<evidence type="ECO:0008006" key="3">
    <source>
        <dbReference type="Google" id="ProtNLM"/>
    </source>
</evidence>
<dbReference type="OrthoDB" id="4564594at2"/>
<dbReference type="Proteomes" id="UP000010729">
    <property type="component" value="Unassembled WGS sequence"/>
</dbReference>
<evidence type="ECO:0000313" key="1">
    <source>
        <dbReference type="EMBL" id="EMY33920.1"/>
    </source>
</evidence>
<dbReference type="EMBL" id="ANPE02000144">
    <property type="protein sequence ID" value="EMY33920.1"/>
    <property type="molecule type" value="Genomic_DNA"/>
</dbReference>
<proteinExistence type="predicted"/>
<organism evidence="1 2">
    <name type="scientific">Arthrobacter crystallopoietes BAB-32</name>
    <dbReference type="NCBI Taxonomy" id="1246476"/>
    <lineage>
        <taxon>Bacteria</taxon>
        <taxon>Bacillati</taxon>
        <taxon>Actinomycetota</taxon>
        <taxon>Actinomycetes</taxon>
        <taxon>Micrococcales</taxon>
        <taxon>Micrococcaceae</taxon>
        <taxon>Crystallibacter</taxon>
    </lineage>
</organism>
<comment type="caution">
    <text evidence="1">The sequence shown here is derived from an EMBL/GenBank/DDBJ whole genome shotgun (WGS) entry which is preliminary data.</text>
</comment>
<accession>N1UXZ0</accession>
<sequence>MAITSVDVDKAKIEAAKAILSAGSARETIDKSLEIVIALHNQQKVLEEMKAVPLTQEHRAASVVEYPDQEVV</sequence>
<evidence type="ECO:0000313" key="2">
    <source>
        <dbReference type="Proteomes" id="UP000010729"/>
    </source>
</evidence>